<dbReference type="Gene3D" id="3.50.50.60">
    <property type="entry name" value="FAD/NAD(P)-binding domain"/>
    <property type="match status" value="2"/>
</dbReference>
<dbReference type="PANTHER" id="PTHR43098:SF3">
    <property type="entry name" value="L-ORNITHINE N(5)-MONOOXYGENASE-RELATED"/>
    <property type="match status" value="1"/>
</dbReference>
<evidence type="ECO:0000256" key="4">
    <source>
        <dbReference type="ARBA" id="ARBA00022827"/>
    </source>
</evidence>
<evidence type="ECO:0000256" key="7">
    <source>
        <dbReference type="ARBA" id="ARBA00023033"/>
    </source>
</evidence>
<evidence type="ECO:0000256" key="2">
    <source>
        <dbReference type="ARBA" id="ARBA00010139"/>
    </source>
</evidence>
<keyword evidence="6" id="KW-0560">Oxidoreductase</keyword>
<dbReference type="EMBL" id="JAERWK010000010">
    <property type="protein sequence ID" value="MBM9467445.1"/>
    <property type="molecule type" value="Genomic_DNA"/>
</dbReference>
<keyword evidence="5" id="KW-0521">NADP</keyword>
<gene>
    <name evidence="8" type="ORF">JL106_09170</name>
</gene>
<keyword evidence="9" id="KW-1185">Reference proteome</keyword>
<evidence type="ECO:0000256" key="5">
    <source>
        <dbReference type="ARBA" id="ARBA00022857"/>
    </source>
</evidence>
<reference evidence="8" key="1">
    <citation type="submission" date="2021-01" db="EMBL/GenBank/DDBJ databases">
        <title>YIM 132084 draft genome.</title>
        <authorList>
            <person name="An D."/>
        </authorList>
    </citation>
    <scope>NUCLEOTIDE SEQUENCE</scope>
    <source>
        <strain evidence="8">YIM 132084</strain>
    </source>
</reference>
<evidence type="ECO:0000256" key="6">
    <source>
        <dbReference type="ARBA" id="ARBA00023002"/>
    </source>
</evidence>
<evidence type="ECO:0000313" key="9">
    <source>
        <dbReference type="Proteomes" id="UP000663792"/>
    </source>
</evidence>
<dbReference type="Pfam" id="PF00743">
    <property type="entry name" value="FMO-like"/>
    <property type="match status" value="1"/>
</dbReference>
<name>A0A938Y7V8_9ACTN</name>
<dbReference type="GO" id="GO:0050660">
    <property type="term" value="F:flavin adenine dinucleotide binding"/>
    <property type="evidence" value="ECO:0007669"/>
    <property type="project" value="InterPro"/>
</dbReference>
<accession>A0A938Y7V8</accession>
<dbReference type="PANTHER" id="PTHR43098">
    <property type="entry name" value="L-ORNITHINE N(5)-MONOOXYGENASE-RELATED"/>
    <property type="match status" value="1"/>
</dbReference>
<keyword evidence="3" id="KW-0285">Flavoprotein</keyword>
<dbReference type="GO" id="GO:0050661">
    <property type="term" value="F:NADP binding"/>
    <property type="evidence" value="ECO:0007669"/>
    <property type="project" value="InterPro"/>
</dbReference>
<dbReference type="RefSeq" id="WP_205260378.1">
    <property type="nucleotide sequence ID" value="NZ_JAERWK010000010.1"/>
</dbReference>
<organism evidence="8 9">
    <name type="scientific">Nakamurella leprariae</name>
    <dbReference type="NCBI Taxonomy" id="2803911"/>
    <lineage>
        <taxon>Bacteria</taxon>
        <taxon>Bacillati</taxon>
        <taxon>Actinomycetota</taxon>
        <taxon>Actinomycetes</taxon>
        <taxon>Nakamurellales</taxon>
        <taxon>Nakamurellaceae</taxon>
        <taxon>Nakamurella</taxon>
    </lineage>
</organism>
<dbReference type="AlphaFoldDB" id="A0A938Y7V8"/>
<dbReference type="SUPFAM" id="SSF51905">
    <property type="entry name" value="FAD/NAD(P)-binding domain"/>
    <property type="match status" value="2"/>
</dbReference>
<protein>
    <submittedName>
        <fullName evidence="8">NAD(P)/FAD-dependent oxidoreductase</fullName>
    </submittedName>
</protein>
<comment type="cofactor">
    <cofactor evidence="1">
        <name>FAD</name>
        <dbReference type="ChEBI" id="CHEBI:57692"/>
    </cofactor>
</comment>
<evidence type="ECO:0000256" key="3">
    <source>
        <dbReference type="ARBA" id="ARBA00022630"/>
    </source>
</evidence>
<dbReference type="InterPro" id="IPR036188">
    <property type="entry name" value="FAD/NAD-bd_sf"/>
</dbReference>
<evidence type="ECO:0000313" key="8">
    <source>
        <dbReference type="EMBL" id="MBM9467445.1"/>
    </source>
</evidence>
<dbReference type="InterPro" id="IPR050775">
    <property type="entry name" value="FAD-binding_Monooxygenases"/>
</dbReference>
<proteinExistence type="inferred from homology"/>
<comment type="similarity">
    <text evidence="2">Belongs to the FAD-binding monooxygenase family.</text>
</comment>
<dbReference type="GO" id="GO:0004499">
    <property type="term" value="F:N,N-dimethylaniline monooxygenase activity"/>
    <property type="evidence" value="ECO:0007669"/>
    <property type="project" value="InterPro"/>
</dbReference>
<keyword evidence="7" id="KW-0503">Monooxygenase</keyword>
<dbReference type="Proteomes" id="UP000663792">
    <property type="component" value="Unassembled WGS sequence"/>
</dbReference>
<comment type="caution">
    <text evidence="8">The sequence shown here is derived from an EMBL/GenBank/DDBJ whole genome shotgun (WGS) entry which is preliminary data.</text>
</comment>
<evidence type="ECO:0000256" key="1">
    <source>
        <dbReference type="ARBA" id="ARBA00001974"/>
    </source>
</evidence>
<keyword evidence="4" id="KW-0274">FAD</keyword>
<sequence>MSAVAHDPSAHPGQFGTDYDAVVIGAGFSGLAMLHHLREIGLRTIVLEGEEDLGGTWWVNRYPGVRTDSEYSYYSFSFSKEVRDEWTWSERYPSGPEVLAYLRFVADRLDLRKDIRFDSRVQSATYDEDRNLWLVQLQDGQSVTTHYLVSAMGVLSQPILPDIPGIESFRGEVHHTAQWPREGVDLAGKRVGLIGLGASGIQVVPVVAPLAGEFFVFQRTPNYVVETTNSPVSEADMQWLREHYDEVYEQAANHPFGVAMQPAEHGALEVDAQRRREIFESKWNEGGFHFANECFNDLATNHESSELASEFIRSKIREIVRDPATAELLSPRGYSFNGKRVPTGHGYYDAFNLEHVHLIDTQSTPISAITPAGVRVGDTEYPLDVLIFATGFDAMTGTLTKIDIVGRGGRTLRDKWQQDGLKSNLGINANGFPNFFMSLGPQTPYSNLIVPIQLGAQWLQRALRWAQEHDLDYFEATPESEEWWRQETERTGRATVMYTEGKKAKAWFLGENVPGKPEEFQVYMGGGQVYQAYCRELEADDYAALRHRAERNAAVGV</sequence>
<dbReference type="InterPro" id="IPR020946">
    <property type="entry name" value="Flavin_mOase-like"/>
</dbReference>